<feature type="domain" description="USP" evidence="2">
    <location>
        <begin position="237"/>
        <end position="544"/>
    </location>
</feature>
<keyword evidence="4" id="KW-1185">Reference proteome</keyword>
<feature type="compositionally biased region" description="Basic and acidic residues" evidence="1">
    <location>
        <begin position="153"/>
        <end position="162"/>
    </location>
</feature>
<dbReference type="OrthoDB" id="3800381at2759"/>
<proteinExistence type="predicted"/>
<dbReference type="InterPro" id="IPR038765">
    <property type="entry name" value="Papain-like_cys_pep_sf"/>
</dbReference>
<evidence type="ECO:0000256" key="1">
    <source>
        <dbReference type="SAM" id="MobiDB-lite"/>
    </source>
</evidence>
<feature type="compositionally biased region" description="Basic and acidic residues" evidence="1">
    <location>
        <begin position="189"/>
        <end position="201"/>
    </location>
</feature>
<dbReference type="EMBL" id="MU006780">
    <property type="protein sequence ID" value="KAF2643255.1"/>
    <property type="molecule type" value="Genomic_DNA"/>
</dbReference>
<dbReference type="Proteomes" id="UP000799753">
    <property type="component" value="Unassembled WGS sequence"/>
</dbReference>
<evidence type="ECO:0000313" key="3">
    <source>
        <dbReference type="EMBL" id="KAF2643255.1"/>
    </source>
</evidence>
<evidence type="ECO:0000313" key="4">
    <source>
        <dbReference type="Proteomes" id="UP000799753"/>
    </source>
</evidence>
<dbReference type="SUPFAM" id="SSF54001">
    <property type="entry name" value="Cysteine proteinases"/>
    <property type="match status" value="1"/>
</dbReference>
<dbReference type="PROSITE" id="PS50235">
    <property type="entry name" value="USP_3"/>
    <property type="match status" value="1"/>
</dbReference>
<reference evidence="3" key="1">
    <citation type="journal article" date="2020" name="Stud. Mycol.">
        <title>101 Dothideomycetes genomes: a test case for predicting lifestyles and emergence of pathogens.</title>
        <authorList>
            <person name="Haridas S."/>
            <person name="Albert R."/>
            <person name="Binder M."/>
            <person name="Bloem J."/>
            <person name="Labutti K."/>
            <person name="Salamov A."/>
            <person name="Andreopoulos B."/>
            <person name="Baker S."/>
            <person name="Barry K."/>
            <person name="Bills G."/>
            <person name="Bluhm B."/>
            <person name="Cannon C."/>
            <person name="Castanera R."/>
            <person name="Culley D."/>
            <person name="Daum C."/>
            <person name="Ezra D."/>
            <person name="Gonzalez J."/>
            <person name="Henrissat B."/>
            <person name="Kuo A."/>
            <person name="Liang C."/>
            <person name="Lipzen A."/>
            <person name="Lutzoni F."/>
            <person name="Magnuson J."/>
            <person name="Mondo S."/>
            <person name="Nolan M."/>
            <person name="Ohm R."/>
            <person name="Pangilinan J."/>
            <person name="Park H.-J."/>
            <person name="Ramirez L."/>
            <person name="Alfaro M."/>
            <person name="Sun H."/>
            <person name="Tritt A."/>
            <person name="Yoshinaga Y."/>
            <person name="Zwiers L.-H."/>
            <person name="Turgeon B."/>
            <person name="Goodwin S."/>
            <person name="Spatafora J."/>
            <person name="Crous P."/>
            <person name="Grigoriev I."/>
        </authorList>
    </citation>
    <scope>NUCLEOTIDE SEQUENCE</scope>
    <source>
        <strain evidence="3">CBS 473.64</strain>
    </source>
</reference>
<gene>
    <name evidence="3" type="ORF">P280DRAFT_515680</name>
</gene>
<feature type="region of interest" description="Disordered" evidence="1">
    <location>
        <begin position="153"/>
        <end position="205"/>
    </location>
</feature>
<accession>A0A6A6S6J3</accession>
<dbReference type="Gene3D" id="3.90.70.10">
    <property type="entry name" value="Cysteine proteinases"/>
    <property type="match status" value="1"/>
</dbReference>
<name>A0A6A6S6J3_9PLEO</name>
<dbReference type="AlphaFoldDB" id="A0A6A6S6J3"/>
<feature type="compositionally biased region" description="Polar residues" evidence="1">
    <location>
        <begin position="179"/>
        <end position="188"/>
    </location>
</feature>
<dbReference type="InterPro" id="IPR028889">
    <property type="entry name" value="USP"/>
</dbReference>
<protein>
    <recommendedName>
        <fullName evidence="2">USP domain-containing protein</fullName>
    </recommendedName>
</protein>
<sequence>MASLAVTPAQSVPIVASHSITTPLRLNFDDDFRKQSAAVKAAQAELNAYLETTADQSKTTICSLVLKLQKAQESFSELSGKIIARYKGTVRELDLLHHKFTQDREQKNLAVLKAKQYRSRIAGMQEKVKILEEKASIRKEGVSEEEIARFYTDDRKRKREEESNSSPEPSKIQKAFALQTRTASSFTSSDKDKSPPRHSVHEIFSTPVPRAKRSNFSNQIPLHMKDVLPTTRLLCPNGLFSSNNSSHITSILQGLSATVKPHEAWRDLTPSMKYHSNNLPLIHSSKSFDATKKLVARLIKDANIESVFVDFMVQMQGKVNGLSAYPFEHFLRLSSGLPTSTDPVKHLHHILEQVKTPYIENAFGIPNNVSIDCPTCNNSEASTTINKSWTLTLVPNFTNRETSYQGLAYRTLSYLLSSKLQTPTYSPCPQHAASKRSHNKRKSWHGLAYAPEVLIFDFDQVKRFKVSLPSEHDFRDIVLASSQKTKYRLVTVIKKTKSGDYLAYVHAEDGKWWRCAGERVRLAGIDEWQVDKGGDTVMAFYEQLE</sequence>
<evidence type="ECO:0000259" key="2">
    <source>
        <dbReference type="PROSITE" id="PS50235"/>
    </source>
</evidence>
<organism evidence="3 4">
    <name type="scientific">Massarina eburnea CBS 473.64</name>
    <dbReference type="NCBI Taxonomy" id="1395130"/>
    <lineage>
        <taxon>Eukaryota</taxon>
        <taxon>Fungi</taxon>
        <taxon>Dikarya</taxon>
        <taxon>Ascomycota</taxon>
        <taxon>Pezizomycotina</taxon>
        <taxon>Dothideomycetes</taxon>
        <taxon>Pleosporomycetidae</taxon>
        <taxon>Pleosporales</taxon>
        <taxon>Massarineae</taxon>
        <taxon>Massarinaceae</taxon>
        <taxon>Massarina</taxon>
    </lineage>
</organism>